<keyword evidence="2" id="KW-1133">Transmembrane helix</keyword>
<evidence type="ECO:0000313" key="4">
    <source>
        <dbReference type="EMBL" id="MDV6314189.1"/>
    </source>
</evidence>
<feature type="region of interest" description="Disordered" evidence="1">
    <location>
        <begin position="229"/>
        <end position="250"/>
    </location>
</feature>
<dbReference type="Proteomes" id="UP001185779">
    <property type="component" value="Unassembled WGS sequence"/>
</dbReference>
<organism evidence="4 6">
    <name type="scientific">Gordonia amicalis</name>
    <dbReference type="NCBI Taxonomy" id="89053"/>
    <lineage>
        <taxon>Bacteria</taxon>
        <taxon>Bacillati</taxon>
        <taxon>Actinomycetota</taxon>
        <taxon>Actinomycetes</taxon>
        <taxon>Mycobacteriales</taxon>
        <taxon>Gordoniaceae</taxon>
        <taxon>Gordonia</taxon>
    </lineage>
</organism>
<dbReference type="EMBL" id="JAWLKH010000028">
    <property type="protein sequence ID" value="MDV6314189.1"/>
    <property type="molecule type" value="Genomic_DNA"/>
</dbReference>
<accession>A0AAE4R6Z0</accession>
<feature type="transmembrane region" description="Helical" evidence="2">
    <location>
        <begin position="47"/>
        <end position="66"/>
    </location>
</feature>
<feature type="transmembrane region" description="Helical" evidence="2">
    <location>
        <begin position="113"/>
        <end position="133"/>
    </location>
</feature>
<feature type="transmembrane region" description="Helical" evidence="2">
    <location>
        <begin position="202"/>
        <end position="223"/>
    </location>
</feature>
<dbReference type="AlphaFoldDB" id="A0AAE4R6Z0"/>
<keyword evidence="2" id="KW-0812">Transmembrane</keyword>
<feature type="transmembrane region" description="Helical" evidence="2">
    <location>
        <begin position="78"/>
        <end position="101"/>
    </location>
</feature>
<evidence type="ECO:0000313" key="3">
    <source>
        <dbReference type="EMBL" id="MDV6308390.1"/>
    </source>
</evidence>
<gene>
    <name evidence="3" type="ORF">R3P94_13870</name>
    <name evidence="4" type="ORF">R3Q15_20275</name>
</gene>
<dbReference type="Proteomes" id="UP001185922">
    <property type="component" value="Unassembled WGS sequence"/>
</dbReference>
<comment type="caution">
    <text evidence="4">The sequence shown here is derived from an EMBL/GenBank/DDBJ whole genome shotgun (WGS) entry which is preliminary data.</text>
</comment>
<evidence type="ECO:0000256" key="2">
    <source>
        <dbReference type="SAM" id="Phobius"/>
    </source>
</evidence>
<name>A0AAE4R6Z0_9ACTN</name>
<evidence type="ECO:0000256" key="1">
    <source>
        <dbReference type="SAM" id="MobiDB-lite"/>
    </source>
</evidence>
<reference evidence="4 5" key="1">
    <citation type="submission" date="2023-10" db="EMBL/GenBank/DDBJ databases">
        <title>Development of a sustainable strategy for remediation of hydrocarbon-contaminated territories based on the waste exchange concept.</title>
        <authorList>
            <person name="Krivoruchko A."/>
        </authorList>
    </citation>
    <scope>NUCLEOTIDE SEQUENCE</scope>
    <source>
        <strain evidence="3 5">IEGM 1266</strain>
        <strain evidence="4">IEGM 1279</strain>
    </source>
</reference>
<sequence>MTYTPDRLLEAIDANAVGLLVGLGVAMLCQTVWLIEAARVARRDSSYSIPLACTLFWFAHDIAYVVRFRDWFFTYDHWFLQLFWLGLLSAALLEFVFFAQLIRYGRRELAPAWSPFQFTLLIIAATTGSILAWEYLRLLFDDPLYLASSALTLMSYALFGPSMTLRRRSFRGQTLLMWQCFTTMTFAWWIATVAFLPGPFRSWQYLAVGVFTAAVGVAMMIAIRHAPQSPNATEPARSDLTSDEPVPGTR</sequence>
<feature type="transmembrane region" description="Helical" evidence="2">
    <location>
        <begin position="16"/>
        <end position="35"/>
    </location>
</feature>
<evidence type="ECO:0000313" key="6">
    <source>
        <dbReference type="Proteomes" id="UP001185922"/>
    </source>
</evidence>
<keyword evidence="2" id="KW-0472">Membrane</keyword>
<dbReference type="EMBL" id="JAWLKI010000014">
    <property type="protein sequence ID" value="MDV6308390.1"/>
    <property type="molecule type" value="Genomic_DNA"/>
</dbReference>
<keyword evidence="5" id="KW-1185">Reference proteome</keyword>
<evidence type="ECO:0000313" key="5">
    <source>
        <dbReference type="Proteomes" id="UP001185779"/>
    </source>
</evidence>
<proteinExistence type="predicted"/>
<feature type="transmembrane region" description="Helical" evidence="2">
    <location>
        <begin position="145"/>
        <end position="163"/>
    </location>
</feature>
<protein>
    <submittedName>
        <fullName evidence="4">Uncharacterized protein</fullName>
    </submittedName>
</protein>
<dbReference type="RefSeq" id="WP_024498725.1">
    <property type="nucleotide sequence ID" value="NZ_CP091855.1"/>
</dbReference>
<dbReference type="GeneID" id="77172435"/>
<feature type="transmembrane region" description="Helical" evidence="2">
    <location>
        <begin position="175"/>
        <end position="196"/>
    </location>
</feature>